<sequence>MDSLVLYHSAFSPSALKVRFVLEERGLAWEGRLLDLMAKQNLQPEYLAINPRGLVPTLVVGGRAVIESAVICEFLEDYVDAEVGAPSLRPSDPFACARMRVWMKVADEDLHWATGPIPFATLGRLQWLGLSEAQREELLAATPDRARAAAQRSLFERGLEAPEIDVALATWARTLSELEAALTEHEWLAGAAISLADFSVAAHVYMLDYMQLNWAFEAHPRLRRWYERVKQRPAFARSLDPYLPAPVLDFIAAQAAAVGPGLSERLAAASLAAQPRG</sequence>
<accession>A0A0C2CW24</accession>
<dbReference type="SFLD" id="SFLDS00019">
    <property type="entry name" value="Glutathione_Transferase_(cytos"/>
    <property type="match status" value="1"/>
</dbReference>
<dbReference type="Gene3D" id="3.40.30.10">
    <property type="entry name" value="Glutaredoxin"/>
    <property type="match status" value="1"/>
</dbReference>
<dbReference type="Pfam" id="PF13410">
    <property type="entry name" value="GST_C_2"/>
    <property type="match status" value="1"/>
</dbReference>
<dbReference type="EMBL" id="JMCC02000058">
    <property type="protein sequence ID" value="KIG15236.1"/>
    <property type="molecule type" value="Genomic_DNA"/>
</dbReference>
<dbReference type="AlphaFoldDB" id="A0A0C2CW24"/>
<evidence type="ECO:0000259" key="1">
    <source>
        <dbReference type="PROSITE" id="PS50404"/>
    </source>
</evidence>
<dbReference type="SUPFAM" id="SSF52833">
    <property type="entry name" value="Thioredoxin-like"/>
    <property type="match status" value="1"/>
</dbReference>
<feature type="domain" description="GST N-terminal" evidence="1">
    <location>
        <begin position="2"/>
        <end position="83"/>
    </location>
</feature>
<dbReference type="PROSITE" id="PS50404">
    <property type="entry name" value="GST_NTER"/>
    <property type="match status" value="1"/>
</dbReference>
<organism evidence="3 4">
    <name type="scientific">Enhygromyxa salina</name>
    <dbReference type="NCBI Taxonomy" id="215803"/>
    <lineage>
        <taxon>Bacteria</taxon>
        <taxon>Pseudomonadati</taxon>
        <taxon>Myxococcota</taxon>
        <taxon>Polyangia</taxon>
        <taxon>Nannocystales</taxon>
        <taxon>Nannocystaceae</taxon>
        <taxon>Enhygromyxa</taxon>
    </lineage>
</organism>
<dbReference type="PANTHER" id="PTHR44051">
    <property type="entry name" value="GLUTATHIONE S-TRANSFERASE-RELATED"/>
    <property type="match status" value="1"/>
</dbReference>
<dbReference type="InterPro" id="IPR010987">
    <property type="entry name" value="Glutathione-S-Trfase_C-like"/>
</dbReference>
<dbReference type="InterPro" id="IPR004045">
    <property type="entry name" value="Glutathione_S-Trfase_N"/>
</dbReference>
<proteinExistence type="predicted"/>
<dbReference type="PROSITE" id="PS50405">
    <property type="entry name" value="GST_CTER"/>
    <property type="match status" value="1"/>
</dbReference>
<evidence type="ECO:0000259" key="2">
    <source>
        <dbReference type="PROSITE" id="PS50405"/>
    </source>
</evidence>
<dbReference type="SUPFAM" id="SSF47616">
    <property type="entry name" value="GST C-terminal domain-like"/>
    <property type="match status" value="1"/>
</dbReference>
<feature type="domain" description="GST C-terminal" evidence="2">
    <location>
        <begin position="92"/>
        <end position="250"/>
    </location>
</feature>
<reference evidence="3 4" key="1">
    <citation type="submission" date="2014-12" db="EMBL/GenBank/DDBJ databases">
        <title>Genome assembly of Enhygromyxa salina DSM 15201.</title>
        <authorList>
            <person name="Sharma G."/>
            <person name="Subramanian S."/>
        </authorList>
    </citation>
    <scope>NUCLEOTIDE SEQUENCE [LARGE SCALE GENOMIC DNA]</scope>
    <source>
        <strain evidence="3 4">DSM 15201</strain>
    </source>
</reference>
<keyword evidence="3" id="KW-0808">Transferase</keyword>
<dbReference type="CDD" id="cd00570">
    <property type="entry name" value="GST_N_family"/>
    <property type="match status" value="1"/>
</dbReference>
<dbReference type="GO" id="GO:0016740">
    <property type="term" value="F:transferase activity"/>
    <property type="evidence" value="ECO:0007669"/>
    <property type="project" value="UniProtKB-KW"/>
</dbReference>
<protein>
    <submittedName>
        <fullName evidence="3">Glutathione S-transferase family protein</fullName>
    </submittedName>
</protein>
<gene>
    <name evidence="3" type="ORF">DB30_05780</name>
</gene>
<evidence type="ECO:0000313" key="4">
    <source>
        <dbReference type="Proteomes" id="UP000031599"/>
    </source>
</evidence>
<dbReference type="SFLD" id="SFLDG00358">
    <property type="entry name" value="Main_(cytGST)"/>
    <property type="match status" value="1"/>
</dbReference>
<dbReference type="RefSeq" id="WP_052551981.1">
    <property type="nucleotide sequence ID" value="NZ_JMCC02000058.1"/>
</dbReference>
<dbReference type="InterPro" id="IPR036282">
    <property type="entry name" value="Glutathione-S-Trfase_C_sf"/>
</dbReference>
<dbReference type="InterPro" id="IPR036249">
    <property type="entry name" value="Thioredoxin-like_sf"/>
</dbReference>
<evidence type="ECO:0000313" key="3">
    <source>
        <dbReference type="EMBL" id="KIG15236.1"/>
    </source>
</evidence>
<dbReference type="InterPro" id="IPR040079">
    <property type="entry name" value="Glutathione_S-Trfase"/>
</dbReference>
<dbReference type="Pfam" id="PF13409">
    <property type="entry name" value="GST_N_2"/>
    <property type="match status" value="1"/>
</dbReference>
<dbReference type="PANTHER" id="PTHR44051:SF8">
    <property type="entry name" value="GLUTATHIONE S-TRANSFERASE GSTA"/>
    <property type="match status" value="1"/>
</dbReference>
<dbReference type="Proteomes" id="UP000031599">
    <property type="component" value="Unassembled WGS sequence"/>
</dbReference>
<comment type="caution">
    <text evidence="3">The sequence shown here is derived from an EMBL/GenBank/DDBJ whole genome shotgun (WGS) entry which is preliminary data.</text>
</comment>
<dbReference type="Gene3D" id="1.20.1050.10">
    <property type="match status" value="1"/>
</dbReference>
<name>A0A0C2CW24_9BACT</name>